<keyword evidence="4 6" id="KW-0067">ATP-binding</keyword>
<proteinExistence type="inferred from homology"/>
<evidence type="ECO:0000313" key="7">
    <source>
        <dbReference type="Proteomes" id="UP000666240"/>
    </source>
</evidence>
<dbReference type="PROSITE" id="PS50893">
    <property type="entry name" value="ABC_TRANSPORTER_2"/>
    <property type="match status" value="1"/>
</dbReference>
<dbReference type="InterPro" id="IPR027417">
    <property type="entry name" value="P-loop_NTPase"/>
</dbReference>
<reference evidence="6" key="1">
    <citation type="submission" date="2021-03" db="EMBL/GenBank/DDBJ databases">
        <title>Genome sequencing and assembly of Tianweitania sediminis.</title>
        <authorList>
            <person name="Chhetri G."/>
        </authorList>
    </citation>
    <scope>NUCLEOTIDE SEQUENCE</scope>
    <source>
        <strain evidence="6">Z8</strain>
    </source>
</reference>
<evidence type="ECO:0000256" key="4">
    <source>
        <dbReference type="ARBA" id="ARBA00022840"/>
    </source>
</evidence>
<gene>
    <name evidence="6" type="ORF">J5Y06_06670</name>
</gene>
<name>A0A8J7R5T3_9HYPH</name>
<evidence type="ECO:0000256" key="1">
    <source>
        <dbReference type="ARBA" id="ARBA00005417"/>
    </source>
</evidence>
<sequence length="269" mass="29383">MLEVASQPLLLEVNSVVKRFGGVAAVGGLTAHVRQGSVHGLIGPNGAGKTTLINLITGLLHPDEGQIHFAGRHLEKMKPQQIAGLGITRTYQNVRLFSGMSVLEQVMTGCFLERKAGLFSSFLGLPSARNDWKRVREHAMHLLKRVAMDHTADELAETLSYGEQRRIEIARALGSNPRLLLLDEPTAGMNHAEATAVGLLVHELRDAGITILMVEHNMGLVTEFCDSCTVMNFGQLLAEGDPRSCIANPDVQEAYFGRKNDAERIKSLR</sequence>
<keyword evidence="2" id="KW-0813">Transport</keyword>
<dbReference type="InterPro" id="IPR017871">
    <property type="entry name" value="ABC_transporter-like_CS"/>
</dbReference>
<dbReference type="RefSeq" id="WP_209334233.1">
    <property type="nucleotide sequence ID" value="NZ_JAGIYY010000001.1"/>
</dbReference>
<comment type="similarity">
    <text evidence="1">Belongs to the ABC transporter superfamily.</text>
</comment>
<dbReference type="CDD" id="cd03219">
    <property type="entry name" value="ABC_Mj1267_LivG_branched"/>
    <property type="match status" value="1"/>
</dbReference>
<dbReference type="GO" id="GO:0005524">
    <property type="term" value="F:ATP binding"/>
    <property type="evidence" value="ECO:0007669"/>
    <property type="project" value="UniProtKB-KW"/>
</dbReference>
<evidence type="ECO:0000256" key="2">
    <source>
        <dbReference type="ARBA" id="ARBA00022448"/>
    </source>
</evidence>
<keyword evidence="3" id="KW-0547">Nucleotide-binding</keyword>
<organism evidence="6 7">
    <name type="scientific">Tianweitania sediminis</name>
    <dbReference type="NCBI Taxonomy" id="1502156"/>
    <lineage>
        <taxon>Bacteria</taxon>
        <taxon>Pseudomonadati</taxon>
        <taxon>Pseudomonadota</taxon>
        <taxon>Alphaproteobacteria</taxon>
        <taxon>Hyphomicrobiales</taxon>
        <taxon>Phyllobacteriaceae</taxon>
        <taxon>Tianweitania</taxon>
    </lineage>
</organism>
<protein>
    <submittedName>
        <fullName evidence="6">ABC transporter ATP-binding protein</fullName>
    </submittedName>
</protein>
<dbReference type="EMBL" id="JAGIYY010000001">
    <property type="protein sequence ID" value="MBP0438327.1"/>
    <property type="molecule type" value="Genomic_DNA"/>
</dbReference>
<dbReference type="Proteomes" id="UP000666240">
    <property type="component" value="Unassembled WGS sequence"/>
</dbReference>
<dbReference type="GO" id="GO:0005886">
    <property type="term" value="C:plasma membrane"/>
    <property type="evidence" value="ECO:0007669"/>
    <property type="project" value="TreeGrafter"/>
</dbReference>
<dbReference type="Pfam" id="PF00005">
    <property type="entry name" value="ABC_tran"/>
    <property type="match status" value="1"/>
</dbReference>
<evidence type="ECO:0000256" key="3">
    <source>
        <dbReference type="ARBA" id="ARBA00022741"/>
    </source>
</evidence>
<dbReference type="SMART" id="SM00382">
    <property type="entry name" value="AAA"/>
    <property type="match status" value="1"/>
</dbReference>
<dbReference type="PANTHER" id="PTHR45772:SF9">
    <property type="entry name" value="CONSERVED COMPONENT OF ABC TRANSPORTER FOR NATURAL AMINO ACIDS"/>
    <property type="match status" value="1"/>
</dbReference>
<dbReference type="GO" id="GO:0016887">
    <property type="term" value="F:ATP hydrolysis activity"/>
    <property type="evidence" value="ECO:0007669"/>
    <property type="project" value="InterPro"/>
</dbReference>
<dbReference type="AlphaFoldDB" id="A0A8J7R5T3"/>
<keyword evidence="7" id="KW-1185">Reference proteome</keyword>
<accession>A0A8J7R5T3</accession>
<dbReference type="InterPro" id="IPR051120">
    <property type="entry name" value="ABC_AA/LPS_Transport"/>
</dbReference>
<dbReference type="FunFam" id="3.40.50.300:FF:000421">
    <property type="entry name" value="Branched-chain amino acid ABC transporter ATP-binding protein"/>
    <property type="match status" value="1"/>
</dbReference>
<comment type="caution">
    <text evidence="6">The sequence shown here is derived from an EMBL/GenBank/DDBJ whole genome shotgun (WGS) entry which is preliminary data.</text>
</comment>
<feature type="domain" description="ABC transporter" evidence="5">
    <location>
        <begin position="11"/>
        <end position="258"/>
    </location>
</feature>
<dbReference type="PANTHER" id="PTHR45772">
    <property type="entry name" value="CONSERVED COMPONENT OF ABC TRANSPORTER FOR NATURAL AMINO ACIDS-RELATED"/>
    <property type="match status" value="1"/>
</dbReference>
<evidence type="ECO:0000259" key="5">
    <source>
        <dbReference type="PROSITE" id="PS50893"/>
    </source>
</evidence>
<evidence type="ECO:0000313" key="6">
    <source>
        <dbReference type="EMBL" id="MBP0438327.1"/>
    </source>
</evidence>
<dbReference type="PROSITE" id="PS00211">
    <property type="entry name" value="ABC_TRANSPORTER_1"/>
    <property type="match status" value="1"/>
</dbReference>
<dbReference type="Gene3D" id="3.40.50.300">
    <property type="entry name" value="P-loop containing nucleotide triphosphate hydrolases"/>
    <property type="match status" value="1"/>
</dbReference>
<dbReference type="InterPro" id="IPR003439">
    <property type="entry name" value="ABC_transporter-like_ATP-bd"/>
</dbReference>
<dbReference type="InterPro" id="IPR003593">
    <property type="entry name" value="AAA+_ATPase"/>
</dbReference>
<dbReference type="SUPFAM" id="SSF52540">
    <property type="entry name" value="P-loop containing nucleoside triphosphate hydrolases"/>
    <property type="match status" value="1"/>
</dbReference>